<proteinExistence type="predicted"/>
<protein>
    <submittedName>
        <fullName evidence="1">Uncharacterized protein</fullName>
    </submittedName>
</protein>
<accession>A0ACC2X171</accession>
<dbReference type="Proteomes" id="UP001234202">
    <property type="component" value="Unassembled WGS sequence"/>
</dbReference>
<keyword evidence="2" id="KW-1185">Reference proteome</keyword>
<gene>
    <name evidence="1" type="ORF">QFC24_006606</name>
</gene>
<name>A0ACC2X171_9TREE</name>
<dbReference type="EMBL" id="JASBWV010000034">
    <property type="protein sequence ID" value="KAJ9116801.1"/>
    <property type="molecule type" value="Genomic_DNA"/>
</dbReference>
<reference evidence="1" key="1">
    <citation type="submission" date="2023-04" db="EMBL/GenBank/DDBJ databases">
        <title>Draft Genome sequencing of Naganishia species isolated from polar environments using Oxford Nanopore Technology.</title>
        <authorList>
            <person name="Leo P."/>
            <person name="Venkateswaran K."/>
        </authorList>
    </citation>
    <scope>NUCLEOTIDE SEQUENCE</scope>
    <source>
        <strain evidence="1">DBVPG 5303</strain>
    </source>
</reference>
<organism evidence="1 2">
    <name type="scientific">Naganishia onofrii</name>
    <dbReference type="NCBI Taxonomy" id="1851511"/>
    <lineage>
        <taxon>Eukaryota</taxon>
        <taxon>Fungi</taxon>
        <taxon>Dikarya</taxon>
        <taxon>Basidiomycota</taxon>
        <taxon>Agaricomycotina</taxon>
        <taxon>Tremellomycetes</taxon>
        <taxon>Filobasidiales</taxon>
        <taxon>Filobasidiaceae</taxon>
        <taxon>Naganishia</taxon>
    </lineage>
</organism>
<comment type="caution">
    <text evidence="1">The sequence shown here is derived from an EMBL/GenBank/DDBJ whole genome shotgun (WGS) entry which is preliminary data.</text>
</comment>
<evidence type="ECO:0000313" key="2">
    <source>
        <dbReference type="Proteomes" id="UP001234202"/>
    </source>
</evidence>
<evidence type="ECO:0000313" key="1">
    <source>
        <dbReference type="EMBL" id="KAJ9116801.1"/>
    </source>
</evidence>
<sequence>MTILLTYIHSLPSNGRVLAVTRAVPSSSLSTPIDTTSDDCGHKSSCLAAQQRIKNNPHPELDLYKTSFSTSRKPPLTRYPVDYWFWLLYFAIPYGFTCRTAIIETFEAVYHGRNVFNSVDANNTCWSNPFATFMYIACELLIPTTAPFGGIGGDKPVLFSGKMRSRDKVIAKIVSVLMKSHKKYSARQISDYRRTIINDLLHQYSDATLPPYLREYASSALRRFAQSTYIIPYDSPYVDKIPVCHIKSGECTNFRLASIAKHLVDNGWIPLPEERPGKPCLHLDGNLVVHPFLAFFLALPGYHCQTDDIHSFVMRDPKRHGKAWWEWYVMRYSYRKAEYAQRWWASEVTGNRVKDSVLYDTYGEPPTNDGGPFLDRFTPKSHGYRHDCAHALMAGTDKRFDIEQDDQGPLWECPPKVKAAQHRDCHPTTILALHC</sequence>